<dbReference type="OrthoDB" id="6021991at2"/>
<organism evidence="1 2">
    <name type="scientific">Microbacterium oryzae</name>
    <dbReference type="NCBI Taxonomy" id="743009"/>
    <lineage>
        <taxon>Bacteria</taxon>
        <taxon>Bacillati</taxon>
        <taxon>Actinomycetota</taxon>
        <taxon>Actinomycetes</taxon>
        <taxon>Micrococcales</taxon>
        <taxon>Microbacteriaceae</taxon>
        <taxon>Microbacterium</taxon>
    </lineage>
</organism>
<proteinExistence type="predicted"/>
<dbReference type="AlphaFoldDB" id="A0A6I6E621"/>
<dbReference type="EMBL" id="CP032550">
    <property type="protein sequence ID" value="QGU28227.1"/>
    <property type="molecule type" value="Genomic_DNA"/>
</dbReference>
<protein>
    <submittedName>
        <fullName evidence="1">Uncharacterized protein</fullName>
    </submittedName>
</protein>
<keyword evidence="2" id="KW-1185">Reference proteome</keyword>
<evidence type="ECO:0000313" key="1">
    <source>
        <dbReference type="EMBL" id="QGU28227.1"/>
    </source>
</evidence>
<sequence length="180" mass="20065">MHMSAHVDALRPRIPGRGIEREEGWLEAHTPDPSEFAAPWALEDRMDGRGRERSIEYPDVTPVYGSAQPLQGVSGAIRRYAYGRYSENTLRHWLLLVAGDRVESFGAHARSLFTLRPDNPITQTGVLGEFSRHPIGSRVGRGRIDHKHAWLDPILIVGPWVLTAVLSVKVLGKVFGGSKR</sequence>
<dbReference type="Proteomes" id="UP000422989">
    <property type="component" value="Chromosome"/>
</dbReference>
<reference evidence="1 2" key="1">
    <citation type="submission" date="2018-09" db="EMBL/GenBank/DDBJ databases">
        <title>Whole genome sequencing of Microbacterium oryzae strain MB-10T.</title>
        <authorList>
            <person name="Das S.K."/>
        </authorList>
    </citation>
    <scope>NUCLEOTIDE SEQUENCE [LARGE SCALE GENOMIC DNA]</scope>
    <source>
        <strain evidence="1 2">MB-10</strain>
    </source>
</reference>
<evidence type="ECO:0000313" key="2">
    <source>
        <dbReference type="Proteomes" id="UP000422989"/>
    </source>
</evidence>
<accession>A0A6I6E621</accession>
<gene>
    <name evidence="1" type="ORF">D7D94_11480</name>
</gene>
<name>A0A6I6E621_9MICO</name>
<dbReference type="KEGG" id="moj:D7D94_11480"/>